<dbReference type="Proteomes" id="UP000033452">
    <property type="component" value="Unassembled WGS sequence"/>
</dbReference>
<dbReference type="RefSeq" id="WP_046006081.1">
    <property type="nucleotide sequence ID" value="NZ_JXYA01000041.1"/>
</dbReference>
<keyword evidence="2" id="KW-1185">Reference proteome</keyword>
<comment type="caution">
    <text evidence="1">The sequence shown here is derived from an EMBL/GenBank/DDBJ whole genome shotgun (WGS) entry which is preliminary data.</text>
</comment>
<gene>
    <name evidence="1" type="ORF">TW77_16495</name>
</gene>
<dbReference type="AlphaFoldDB" id="A0A0F4QHA4"/>
<protein>
    <submittedName>
        <fullName evidence="1">Uncharacterized protein</fullName>
    </submittedName>
</protein>
<evidence type="ECO:0000313" key="2">
    <source>
        <dbReference type="Proteomes" id="UP000033452"/>
    </source>
</evidence>
<dbReference type="EMBL" id="JXYA01000041">
    <property type="protein sequence ID" value="KJZ07083.1"/>
    <property type="molecule type" value="Genomic_DNA"/>
</dbReference>
<dbReference type="OrthoDB" id="6297173at2"/>
<proteinExistence type="predicted"/>
<organism evidence="1 2">
    <name type="scientific">Pseudoalteromonas rubra</name>
    <dbReference type="NCBI Taxonomy" id="43658"/>
    <lineage>
        <taxon>Bacteria</taxon>
        <taxon>Pseudomonadati</taxon>
        <taxon>Pseudomonadota</taxon>
        <taxon>Gammaproteobacteria</taxon>
        <taxon>Alteromonadales</taxon>
        <taxon>Pseudoalteromonadaceae</taxon>
        <taxon>Pseudoalteromonas</taxon>
    </lineage>
</organism>
<evidence type="ECO:0000313" key="1">
    <source>
        <dbReference type="EMBL" id="KJZ07083.1"/>
    </source>
</evidence>
<sequence>MNPPLREISLDGDYAIESNFPLADLLKPEQEYQKVYKDTMPKIRAAGFLRTQAIQEHIEDLMQHSSGVSEIKSALSRCYQIDVSFIKSMDDLKPSNLASFMQ</sequence>
<reference evidence="1 2" key="1">
    <citation type="journal article" date="2015" name="BMC Genomics">
        <title>Genome mining reveals unlocked bioactive potential of marine Gram-negative bacteria.</title>
        <authorList>
            <person name="Machado H."/>
            <person name="Sonnenschein E.C."/>
            <person name="Melchiorsen J."/>
            <person name="Gram L."/>
        </authorList>
    </citation>
    <scope>NUCLEOTIDE SEQUENCE [LARGE SCALE GENOMIC DNA]</scope>
    <source>
        <strain evidence="1 2">S2471</strain>
    </source>
</reference>
<dbReference type="PATRIC" id="fig|43658.5.peg.3483"/>
<name>A0A0F4QHA4_9GAMM</name>
<accession>A0A0F4QHA4</accession>